<feature type="signal peptide" evidence="1">
    <location>
        <begin position="1"/>
        <end position="22"/>
    </location>
</feature>
<evidence type="ECO:0008006" key="4">
    <source>
        <dbReference type="Google" id="ProtNLM"/>
    </source>
</evidence>
<evidence type="ECO:0000256" key="1">
    <source>
        <dbReference type="SAM" id="SignalP"/>
    </source>
</evidence>
<sequence length="179" mass="19129">MKNTIKTFIGLFLLCLAFSCSNDTENLVLEESTTKDSTPQAERGSYWDGIIATDKTGGGYTFVADTLLIKSDLEQMLRTGGVTTTLQTLSIAEKTADNDPADLGYMLIGSDNNGVSIGVMLARSGRNFIVEAGTVSSVACIGCTWGCNLSYLKFDGHKYAYCNANGCGANCYKSEASFN</sequence>
<accession>A0ABW8YVE5</accession>
<dbReference type="RefSeq" id="WP_408083295.1">
    <property type="nucleotide sequence ID" value="NZ_JBELPZ010000001.1"/>
</dbReference>
<evidence type="ECO:0000313" key="3">
    <source>
        <dbReference type="Proteomes" id="UP001629156"/>
    </source>
</evidence>
<name>A0ABW8YVE5_9FLAO</name>
<dbReference type="EMBL" id="JBELPZ010000001">
    <property type="protein sequence ID" value="MFL9843063.1"/>
    <property type="molecule type" value="Genomic_DNA"/>
</dbReference>
<keyword evidence="3" id="KW-1185">Reference proteome</keyword>
<evidence type="ECO:0000313" key="2">
    <source>
        <dbReference type="EMBL" id="MFL9843063.1"/>
    </source>
</evidence>
<feature type="chain" id="PRO_5046324359" description="Lipoprotein" evidence="1">
    <location>
        <begin position="23"/>
        <end position="179"/>
    </location>
</feature>
<organism evidence="2 3">
    <name type="scientific">Flavobacterium rhizosphaerae</name>
    <dbReference type="NCBI Taxonomy" id="3163298"/>
    <lineage>
        <taxon>Bacteria</taxon>
        <taxon>Pseudomonadati</taxon>
        <taxon>Bacteroidota</taxon>
        <taxon>Flavobacteriia</taxon>
        <taxon>Flavobacteriales</taxon>
        <taxon>Flavobacteriaceae</taxon>
        <taxon>Flavobacterium</taxon>
    </lineage>
</organism>
<proteinExistence type="predicted"/>
<keyword evidence="1" id="KW-0732">Signal</keyword>
<dbReference type="PROSITE" id="PS51257">
    <property type="entry name" value="PROKAR_LIPOPROTEIN"/>
    <property type="match status" value="1"/>
</dbReference>
<dbReference type="Proteomes" id="UP001629156">
    <property type="component" value="Unassembled WGS sequence"/>
</dbReference>
<gene>
    <name evidence="2" type="ORF">ABS766_01400</name>
</gene>
<comment type="caution">
    <text evidence="2">The sequence shown here is derived from an EMBL/GenBank/DDBJ whole genome shotgun (WGS) entry which is preliminary data.</text>
</comment>
<protein>
    <recommendedName>
        <fullName evidence="4">Lipoprotein</fullName>
    </recommendedName>
</protein>
<reference evidence="2 3" key="1">
    <citation type="submission" date="2024-06" db="EMBL/GenBank/DDBJ databases">
        <authorList>
            <person name="Kaempfer P."/>
            <person name="Viver T."/>
        </authorList>
    </citation>
    <scope>NUCLEOTIDE SEQUENCE [LARGE SCALE GENOMIC DNA]</scope>
    <source>
        <strain evidence="2 3">ST-119</strain>
    </source>
</reference>